<comment type="caution">
    <text evidence="1">The sequence shown here is derived from an EMBL/GenBank/DDBJ whole genome shotgun (WGS) entry which is preliminary data.</text>
</comment>
<sequence length="56" mass="6269">MGPVQPFKRACQNQCLRKAITFDEVMRRDQILRREGGLVYLRQGGGCAVCASARLT</sequence>
<dbReference type="EMBL" id="FNJD01000002">
    <property type="protein sequence ID" value="SDO30525.1"/>
    <property type="molecule type" value="Genomic_DNA"/>
</dbReference>
<name>A0ABY0RMW6_9RHOB</name>
<accession>A0ABY0RMW6</accession>
<keyword evidence="2" id="KW-1185">Reference proteome</keyword>
<evidence type="ECO:0000313" key="2">
    <source>
        <dbReference type="Proteomes" id="UP000198646"/>
    </source>
</evidence>
<evidence type="ECO:0000313" key="1">
    <source>
        <dbReference type="EMBL" id="SDO30525.1"/>
    </source>
</evidence>
<dbReference type="Proteomes" id="UP000198646">
    <property type="component" value="Unassembled WGS sequence"/>
</dbReference>
<reference evidence="1 2" key="1">
    <citation type="submission" date="2016-10" db="EMBL/GenBank/DDBJ databases">
        <authorList>
            <person name="Varghese N."/>
            <person name="Submissions S."/>
        </authorList>
    </citation>
    <scope>NUCLEOTIDE SEQUENCE [LARGE SCALE GENOMIC DNA]</scope>
    <source>
        <strain evidence="1 2">DSM 17584</strain>
    </source>
</reference>
<gene>
    <name evidence="1" type="ORF">SAMN04488512_10265</name>
</gene>
<organism evidence="1 2">
    <name type="scientific">Sulfitobacter litoralis</name>
    <dbReference type="NCBI Taxonomy" id="335975"/>
    <lineage>
        <taxon>Bacteria</taxon>
        <taxon>Pseudomonadati</taxon>
        <taxon>Pseudomonadota</taxon>
        <taxon>Alphaproteobacteria</taxon>
        <taxon>Rhodobacterales</taxon>
        <taxon>Roseobacteraceae</taxon>
        <taxon>Sulfitobacter</taxon>
    </lineage>
</organism>
<proteinExistence type="predicted"/>
<protein>
    <submittedName>
        <fullName evidence="1">Uncharacterized protein</fullName>
    </submittedName>
</protein>